<dbReference type="Proteomes" id="UP000565089">
    <property type="component" value="Unassembled WGS sequence"/>
</dbReference>
<organism evidence="1 2">
    <name type="scientific">Streptomyces luteogriseus</name>
    <dbReference type="NCBI Taxonomy" id="68233"/>
    <lineage>
        <taxon>Bacteria</taxon>
        <taxon>Bacillati</taxon>
        <taxon>Actinomycetota</taxon>
        <taxon>Actinomycetes</taxon>
        <taxon>Kitasatosporales</taxon>
        <taxon>Streptomycetaceae</taxon>
        <taxon>Streptomyces</taxon>
    </lineage>
</organism>
<dbReference type="GeneID" id="95794394"/>
<sequence length="129" mass="14316">MRTQLKVTRDGDAFIARLAPSQASAMYEALSYLRGRDRGDTELILLVGAGREAVDALLERLAGPHKESRDFRLALEELHVLHSALCATPTLFLERSGLFAEEPFNIRLGFYRENFDALAQAVVRAVAEA</sequence>
<dbReference type="AlphaFoldDB" id="A0A7W7DKX0"/>
<proteinExistence type="predicted"/>
<reference evidence="1 2" key="1">
    <citation type="submission" date="2020-08" db="EMBL/GenBank/DDBJ databases">
        <title>Sequencing the genomes of 1000 actinobacteria strains.</title>
        <authorList>
            <person name="Klenk H.-P."/>
        </authorList>
    </citation>
    <scope>NUCLEOTIDE SEQUENCE [LARGE SCALE GENOMIC DNA]</scope>
    <source>
        <strain evidence="1 2">DSM 40483</strain>
    </source>
</reference>
<name>A0A7W7DKX0_9ACTN</name>
<evidence type="ECO:0000313" key="2">
    <source>
        <dbReference type="Proteomes" id="UP000565089"/>
    </source>
</evidence>
<comment type="caution">
    <text evidence="1">The sequence shown here is derived from an EMBL/GenBank/DDBJ whole genome shotgun (WGS) entry which is preliminary data.</text>
</comment>
<gene>
    <name evidence="1" type="ORF">BJ965_002404</name>
</gene>
<accession>A0A7W7DKX0</accession>
<keyword evidence="2" id="KW-1185">Reference proteome</keyword>
<protein>
    <submittedName>
        <fullName evidence="1">Uncharacterized protein</fullName>
    </submittedName>
</protein>
<dbReference type="EMBL" id="JACHMS010000001">
    <property type="protein sequence ID" value="MBB4712522.1"/>
    <property type="molecule type" value="Genomic_DNA"/>
</dbReference>
<evidence type="ECO:0000313" key="1">
    <source>
        <dbReference type="EMBL" id="MBB4712522.1"/>
    </source>
</evidence>
<dbReference type="RefSeq" id="WP_184908625.1">
    <property type="nucleotide sequence ID" value="NZ_JACHMS010000001.1"/>
</dbReference>